<dbReference type="PANTHER" id="PTHR23508">
    <property type="entry name" value="CARBOXYLIC ACID TRANSPORTER PROTEIN HOMOLOG"/>
    <property type="match status" value="1"/>
</dbReference>
<dbReference type="STRING" id="1121395.SAMN02745215_03246"/>
<evidence type="ECO:0000256" key="6">
    <source>
        <dbReference type="SAM" id="Phobius"/>
    </source>
</evidence>
<feature type="transmembrane region" description="Helical" evidence="6">
    <location>
        <begin position="146"/>
        <end position="170"/>
    </location>
</feature>
<dbReference type="Proteomes" id="UP000184010">
    <property type="component" value="Unassembled WGS sequence"/>
</dbReference>
<reference evidence="9" key="1">
    <citation type="submission" date="2016-12" db="EMBL/GenBank/DDBJ databases">
        <authorList>
            <person name="Varghese N."/>
            <person name="Submissions S."/>
        </authorList>
    </citation>
    <scope>NUCLEOTIDE SEQUENCE [LARGE SCALE GENOMIC DNA]</scope>
    <source>
        <strain evidence="9">DSM 11544</strain>
    </source>
</reference>
<dbReference type="GO" id="GO:0046943">
    <property type="term" value="F:carboxylic acid transmembrane transporter activity"/>
    <property type="evidence" value="ECO:0007669"/>
    <property type="project" value="TreeGrafter"/>
</dbReference>
<feature type="transmembrane region" description="Helical" evidence="6">
    <location>
        <begin position="55"/>
        <end position="76"/>
    </location>
</feature>
<dbReference type="PANTHER" id="PTHR23508:SF10">
    <property type="entry name" value="CARBOXYLIC ACID TRANSPORTER PROTEIN HOMOLOG"/>
    <property type="match status" value="1"/>
</dbReference>
<feature type="transmembrane region" description="Helical" evidence="6">
    <location>
        <begin position="176"/>
        <end position="195"/>
    </location>
</feature>
<feature type="domain" description="Major facilitator superfamily (MFS) profile" evidence="7">
    <location>
        <begin position="22"/>
        <end position="432"/>
    </location>
</feature>
<evidence type="ECO:0000256" key="2">
    <source>
        <dbReference type="ARBA" id="ARBA00022448"/>
    </source>
</evidence>
<dbReference type="AlphaFoldDB" id="A0A1M7U9D8"/>
<dbReference type="Pfam" id="PF07690">
    <property type="entry name" value="MFS_1"/>
    <property type="match status" value="1"/>
</dbReference>
<sequence>MNKVNVNAIIDNSKFNKFFAMVFSICLLAVIFDGYDMNVYGTTLPSIMKELALNPTQTGFLASTALAGMIFGAILFGMLADRIGRKKVLMIGMAIYAVFTGLCGFVSDVNAFAVLRFIAGMGMASISPVATSLLSEFSPKAIRGILVTLLITSIQVGQLIATLSGVALIESVGWRAIYWIAFVPLLLVAIAYALLPESINIYLQQEKTDKICSILKKSNPEFNSSEDDVYEVSAVNKTKATLASLFQEGRAWNTVMIWIMFFCNLYIAFGVLTWLPKLMTMMGYTLKSSLIFSAIISLGGIVGSLAGGMIAQKIGFRKVLIAYYLACAVMINLVTLKMSFGLFIVVLAVTGLFIGSQQNMLYAYASDNYPGSILGTALGWGSSFGRLGSVIAPMLIGVLMTAGLSVTSLFTTFTVPALAAAIAVFLMKKPPAAYDDPIAGKVHPKL</sequence>
<dbReference type="InterPro" id="IPR036259">
    <property type="entry name" value="MFS_trans_sf"/>
</dbReference>
<evidence type="ECO:0000313" key="9">
    <source>
        <dbReference type="Proteomes" id="UP000184010"/>
    </source>
</evidence>
<organism evidence="8 9">
    <name type="scientific">Desulfitobacterium chlororespirans DSM 11544</name>
    <dbReference type="NCBI Taxonomy" id="1121395"/>
    <lineage>
        <taxon>Bacteria</taxon>
        <taxon>Bacillati</taxon>
        <taxon>Bacillota</taxon>
        <taxon>Clostridia</taxon>
        <taxon>Eubacteriales</taxon>
        <taxon>Desulfitobacteriaceae</taxon>
        <taxon>Desulfitobacterium</taxon>
    </lineage>
</organism>
<dbReference type="EMBL" id="FRDN01000010">
    <property type="protein sequence ID" value="SHN79659.1"/>
    <property type="molecule type" value="Genomic_DNA"/>
</dbReference>
<dbReference type="CDD" id="cd17365">
    <property type="entry name" value="MFS_PcaK_like"/>
    <property type="match status" value="1"/>
</dbReference>
<keyword evidence="2" id="KW-0813">Transport</keyword>
<comment type="subcellular location">
    <subcellularLocation>
        <location evidence="1">Cell membrane</location>
        <topology evidence="1">Multi-pass membrane protein</topology>
    </subcellularLocation>
</comment>
<evidence type="ECO:0000256" key="1">
    <source>
        <dbReference type="ARBA" id="ARBA00004651"/>
    </source>
</evidence>
<evidence type="ECO:0000256" key="5">
    <source>
        <dbReference type="ARBA" id="ARBA00023136"/>
    </source>
</evidence>
<feature type="transmembrane region" description="Helical" evidence="6">
    <location>
        <begin position="255"/>
        <end position="275"/>
    </location>
</feature>
<dbReference type="PROSITE" id="PS50850">
    <property type="entry name" value="MFS"/>
    <property type="match status" value="1"/>
</dbReference>
<feature type="transmembrane region" description="Helical" evidence="6">
    <location>
        <begin position="290"/>
        <end position="311"/>
    </location>
</feature>
<protein>
    <submittedName>
        <fullName evidence="8">MFS transporter, AAHS family, benzoate transport protein</fullName>
    </submittedName>
</protein>
<keyword evidence="3 6" id="KW-0812">Transmembrane</keyword>
<feature type="transmembrane region" description="Helical" evidence="6">
    <location>
        <begin position="18"/>
        <end position="35"/>
    </location>
</feature>
<evidence type="ECO:0000256" key="4">
    <source>
        <dbReference type="ARBA" id="ARBA00022989"/>
    </source>
</evidence>
<evidence type="ECO:0000259" key="7">
    <source>
        <dbReference type="PROSITE" id="PS50850"/>
    </source>
</evidence>
<name>A0A1M7U9D8_9FIRM</name>
<keyword evidence="4 6" id="KW-1133">Transmembrane helix</keyword>
<dbReference type="InterPro" id="IPR020846">
    <property type="entry name" value="MFS_dom"/>
</dbReference>
<evidence type="ECO:0000256" key="3">
    <source>
        <dbReference type="ARBA" id="ARBA00022692"/>
    </source>
</evidence>
<feature type="transmembrane region" description="Helical" evidence="6">
    <location>
        <begin position="88"/>
        <end position="107"/>
    </location>
</feature>
<keyword evidence="9" id="KW-1185">Reference proteome</keyword>
<feature type="transmembrane region" description="Helical" evidence="6">
    <location>
        <begin position="394"/>
        <end position="427"/>
    </location>
</feature>
<feature type="transmembrane region" description="Helical" evidence="6">
    <location>
        <begin position="323"/>
        <end position="354"/>
    </location>
</feature>
<gene>
    <name evidence="8" type="ORF">SAMN02745215_03246</name>
</gene>
<dbReference type="RefSeq" id="WP_072773728.1">
    <property type="nucleotide sequence ID" value="NZ_FRDN01000010.1"/>
</dbReference>
<keyword evidence="5 6" id="KW-0472">Membrane</keyword>
<dbReference type="GO" id="GO:0005886">
    <property type="term" value="C:plasma membrane"/>
    <property type="evidence" value="ECO:0007669"/>
    <property type="project" value="UniProtKB-SubCell"/>
</dbReference>
<proteinExistence type="predicted"/>
<dbReference type="SUPFAM" id="SSF103473">
    <property type="entry name" value="MFS general substrate transporter"/>
    <property type="match status" value="1"/>
</dbReference>
<evidence type="ECO:0000313" key="8">
    <source>
        <dbReference type="EMBL" id="SHN79659.1"/>
    </source>
</evidence>
<dbReference type="Gene3D" id="1.20.1250.20">
    <property type="entry name" value="MFS general substrate transporter like domains"/>
    <property type="match status" value="1"/>
</dbReference>
<accession>A0A1M7U9D8</accession>
<dbReference type="InterPro" id="IPR011701">
    <property type="entry name" value="MFS"/>
</dbReference>